<dbReference type="PROSITE" id="PS51450">
    <property type="entry name" value="LRR"/>
    <property type="match status" value="1"/>
</dbReference>
<dbReference type="Gene3D" id="3.40.50.300">
    <property type="entry name" value="P-loop containing nucleotide triphosphate hydrolases"/>
    <property type="match status" value="1"/>
</dbReference>
<dbReference type="Gene3D" id="3.40.50.10140">
    <property type="entry name" value="Toll/interleukin-1 receptor homology (TIR) domain"/>
    <property type="match status" value="1"/>
</dbReference>
<dbReference type="Pfam" id="PF20160">
    <property type="entry name" value="C-JID"/>
    <property type="match status" value="1"/>
</dbReference>
<keyword evidence="3" id="KW-0677">Repeat</keyword>
<evidence type="ECO:0000256" key="6">
    <source>
        <dbReference type="ARBA" id="ARBA00023027"/>
    </source>
</evidence>
<organism evidence="9 10">
    <name type="scientific">Quercus rubra</name>
    <name type="common">Northern red oak</name>
    <name type="synonym">Quercus borealis</name>
    <dbReference type="NCBI Taxonomy" id="3512"/>
    <lineage>
        <taxon>Eukaryota</taxon>
        <taxon>Viridiplantae</taxon>
        <taxon>Streptophyta</taxon>
        <taxon>Embryophyta</taxon>
        <taxon>Tracheophyta</taxon>
        <taxon>Spermatophyta</taxon>
        <taxon>Magnoliopsida</taxon>
        <taxon>eudicotyledons</taxon>
        <taxon>Gunneridae</taxon>
        <taxon>Pentapetalae</taxon>
        <taxon>rosids</taxon>
        <taxon>fabids</taxon>
        <taxon>Fagales</taxon>
        <taxon>Fagaceae</taxon>
        <taxon>Quercus</taxon>
    </lineage>
</organism>
<keyword evidence="2" id="KW-0433">Leucine-rich repeat</keyword>
<dbReference type="Pfam" id="PF00931">
    <property type="entry name" value="NB-ARC"/>
    <property type="match status" value="1"/>
</dbReference>
<dbReference type="GO" id="GO:0007165">
    <property type="term" value="P:signal transduction"/>
    <property type="evidence" value="ECO:0007669"/>
    <property type="project" value="InterPro"/>
</dbReference>
<protein>
    <recommendedName>
        <fullName evidence="1">ADP-ribosyl cyclase/cyclic ADP-ribose hydrolase</fullName>
        <ecNumber evidence="1">3.2.2.6</ecNumber>
    </recommendedName>
</protein>
<evidence type="ECO:0000259" key="8">
    <source>
        <dbReference type="PROSITE" id="PS50104"/>
    </source>
</evidence>
<dbReference type="InterPro" id="IPR042197">
    <property type="entry name" value="Apaf_helical"/>
</dbReference>
<comment type="catalytic activity">
    <reaction evidence="7">
        <text>NAD(+) + H2O = ADP-D-ribose + nicotinamide + H(+)</text>
        <dbReference type="Rhea" id="RHEA:16301"/>
        <dbReference type="ChEBI" id="CHEBI:15377"/>
        <dbReference type="ChEBI" id="CHEBI:15378"/>
        <dbReference type="ChEBI" id="CHEBI:17154"/>
        <dbReference type="ChEBI" id="CHEBI:57540"/>
        <dbReference type="ChEBI" id="CHEBI:57967"/>
        <dbReference type="EC" id="3.2.2.6"/>
    </reaction>
    <physiologicalReaction direction="left-to-right" evidence="7">
        <dbReference type="Rhea" id="RHEA:16302"/>
    </physiologicalReaction>
</comment>
<feature type="domain" description="TIR" evidence="8">
    <location>
        <begin position="22"/>
        <end position="189"/>
    </location>
</feature>
<dbReference type="EC" id="3.2.2.6" evidence="1"/>
<dbReference type="SUPFAM" id="SSF52058">
    <property type="entry name" value="L domain-like"/>
    <property type="match status" value="1"/>
</dbReference>
<dbReference type="GO" id="GO:0043531">
    <property type="term" value="F:ADP binding"/>
    <property type="evidence" value="ECO:0007669"/>
    <property type="project" value="InterPro"/>
</dbReference>
<dbReference type="SUPFAM" id="SSF52200">
    <property type="entry name" value="Toll/Interleukin receptor TIR domain"/>
    <property type="match status" value="1"/>
</dbReference>
<dbReference type="FunFam" id="3.40.50.10140:FF:000007">
    <property type="entry name" value="Disease resistance protein (TIR-NBS-LRR class)"/>
    <property type="match status" value="1"/>
</dbReference>
<evidence type="ECO:0000256" key="1">
    <source>
        <dbReference type="ARBA" id="ARBA00011982"/>
    </source>
</evidence>
<comment type="caution">
    <text evidence="9">The sequence shown here is derived from an EMBL/GenBank/DDBJ whole genome shotgun (WGS) entry which is preliminary data.</text>
</comment>
<dbReference type="PANTHER" id="PTHR11017:SF559">
    <property type="entry name" value="DISEASE RESISTANCE PROTEIN CHL1"/>
    <property type="match status" value="1"/>
</dbReference>
<dbReference type="SUPFAM" id="SSF52540">
    <property type="entry name" value="P-loop containing nucleoside triphosphate hydrolases"/>
    <property type="match status" value="1"/>
</dbReference>
<evidence type="ECO:0000256" key="4">
    <source>
        <dbReference type="ARBA" id="ARBA00022801"/>
    </source>
</evidence>
<evidence type="ECO:0000256" key="5">
    <source>
        <dbReference type="ARBA" id="ARBA00022821"/>
    </source>
</evidence>
<dbReference type="InterPro" id="IPR058546">
    <property type="entry name" value="RPS4B/Roq1-like_LRR"/>
</dbReference>
<keyword evidence="5" id="KW-0611">Plant defense</keyword>
<proteinExistence type="predicted"/>
<reference evidence="9 10" key="1">
    <citation type="journal article" date="2023" name="G3 (Bethesda)">
        <title>A haplotype-resolved chromosome-scale genome for Quercus rubra L. provides insights into the genetics of adaptive traits for red oak species.</title>
        <authorList>
            <person name="Kapoor B."/>
            <person name="Jenkins J."/>
            <person name="Schmutz J."/>
            <person name="Zhebentyayeva T."/>
            <person name="Kuelheim C."/>
            <person name="Coggeshall M."/>
            <person name="Heim C."/>
            <person name="Lasky J.R."/>
            <person name="Leites L."/>
            <person name="Islam-Faridi N."/>
            <person name="Romero-Severson J."/>
            <person name="DeLeo V.L."/>
            <person name="Lucas S.M."/>
            <person name="Lazic D."/>
            <person name="Gailing O."/>
            <person name="Carlson J."/>
            <person name="Staton M."/>
        </authorList>
    </citation>
    <scope>NUCLEOTIDE SEQUENCE [LARGE SCALE GENOMIC DNA]</scope>
    <source>
        <strain evidence="9">Pseudo-F2</strain>
    </source>
</reference>
<dbReference type="Pfam" id="PF23286">
    <property type="entry name" value="LRR_13"/>
    <property type="match status" value="1"/>
</dbReference>
<dbReference type="GO" id="GO:0006952">
    <property type="term" value="P:defense response"/>
    <property type="evidence" value="ECO:0007669"/>
    <property type="project" value="InterPro"/>
</dbReference>
<dbReference type="InterPro" id="IPR058192">
    <property type="entry name" value="WHD_ROQ1-like"/>
</dbReference>
<dbReference type="PANTHER" id="PTHR11017">
    <property type="entry name" value="LEUCINE-RICH REPEAT-CONTAINING PROTEIN"/>
    <property type="match status" value="1"/>
</dbReference>
<keyword evidence="10" id="KW-1185">Reference proteome</keyword>
<evidence type="ECO:0000313" key="9">
    <source>
        <dbReference type="EMBL" id="KAK4592737.1"/>
    </source>
</evidence>
<name>A0AAN7IZX6_QUERU</name>
<dbReference type="PROSITE" id="PS50104">
    <property type="entry name" value="TIR"/>
    <property type="match status" value="1"/>
</dbReference>
<dbReference type="GO" id="GO:0061809">
    <property type="term" value="F:NAD+ nucleosidase activity, cyclic ADP-ribose generating"/>
    <property type="evidence" value="ECO:0007669"/>
    <property type="project" value="UniProtKB-EC"/>
</dbReference>
<gene>
    <name evidence="9" type="ORF">RGQ29_017040</name>
</gene>
<keyword evidence="4" id="KW-0378">Hydrolase</keyword>
<evidence type="ECO:0000256" key="3">
    <source>
        <dbReference type="ARBA" id="ARBA00022737"/>
    </source>
</evidence>
<dbReference type="Pfam" id="PF01582">
    <property type="entry name" value="TIR"/>
    <property type="match status" value="1"/>
</dbReference>
<dbReference type="PRINTS" id="PR00364">
    <property type="entry name" value="DISEASERSIST"/>
</dbReference>
<dbReference type="InterPro" id="IPR032675">
    <property type="entry name" value="LRR_dom_sf"/>
</dbReference>
<dbReference type="EMBL" id="JAXUIC010000004">
    <property type="protein sequence ID" value="KAK4592737.1"/>
    <property type="molecule type" value="Genomic_DNA"/>
</dbReference>
<dbReference type="InterPro" id="IPR044974">
    <property type="entry name" value="Disease_R_plants"/>
</dbReference>
<dbReference type="InterPro" id="IPR003591">
    <property type="entry name" value="Leu-rich_rpt_typical-subtyp"/>
</dbReference>
<accession>A0AAN7IZX6</accession>
<dbReference type="InterPro" id="IPR001611">
    <property type="entry name" value="Leu-rich_rpt"/>
</dbReference>
<sequence>MASSTTQNIQSSFSSPCSKPLLENDVFLSFRGDDTRNNFTDHLYRALEGKRISTFKDDIKLEPGNPISLKLLDAIEKSRIAVIILSKNYASSTWCLEELVKILECMEGGLTVLPVFYHVDPSHVRNQRETFAVAFAEHENRFQKKKVQIWRKALSDVAKLSGKTLTNGPEGEFIREIVDWIFTKLTEKHSIVYEDGFVGMDSRVKKMNSYLDMNSNDVRFIGICGKSGMGKTTLARFVFNEIRIQFEACSFLENVKEVSEAHGLETLQEQLLCDISKEALRERDMTGGIQVISNILRDKKVLIVVDDTSEKRHLEALARKSWFGPGSRIIITTEDECLLECYEIQTVFKASKLNNDEAQQLFSQKSHCENDFLDLRNDFVNYAQGNPLLLTVLGSYLCERTKEEWESAWEKIKEKENILEKLQIACNGLERLEKKLFLDIACFFKGEDQNRVADILESVCYSDDNKRKLIDKSLITIVEEKFCMHHLIQQMGWKIVYEESMMDLGRCSRLWQCTDVLNVLKNNIGTERVEGMMLNLTPNEENEELNVDPFSKMNKLRLLKICKLHLPCLSNLSNELRLLEWHEYPLKSLPKSFQPPELVELIMHRSSIMQLPTEFSHLHKLKLVDLSDSQKLCQTPNFNGLPNIERLIFQGCTGLHALHPSVGSLKRLILLNLKDCKCLEKLPHEINLKSLKILILSGCSRLKKFPKIGRNMTSMLELYLDRTAIEELPSSIKHLTGLTLLNLQDCENLSSFPSVIFSLISLEILILSGCKGQPQKSRYLSGLILILSSIGTPLTLPYTYLTGRQSQPEPINLLLPESFSGLCSLVSLDLSDCNLLDGALPDDLSYLSSLTSLNLRKNNFTSLPDSISQLLNLKLLFLDHCSKLQSLPYLPLSTQFVSAQGCTSLENYSNQVVVWTSDAARFTFINCHGLADDEEGKIADVPLLNTPVQSLWQRYMEDQIHQLKGFFLVVPQTEISEWFNNKECGPSVQIPLPPNLFNNRSWKGIALGVILVVPPSLKDVSSGQDSKYFHEFICHFDMNGVSLNFPLVLKIPKETFVGSFGLWLYISHARITEHSDKGSYFGSVIRPTIQDIQIKMCGARILFEQDMIEFVQNSRQENFRSCNDLGQVHEIFIEDHMSSSQNSDPKLKQKLNSLLSTLYQVDWAQNHLYEYIFHQIARPPCWLACKKLGPSIEMPLPPDVHDDPKWLGFVIYVLYGIQMQSAGFSFKLDLTVFLRSSDEVSLAPYTVFPLSRDVSDESPQDSQRLVVFYIPRQVFQSNQCNQIGASFKSGDTAVQLESCGIRLVNEQNVAEFVPALVEYMLGNPDSNHQSWSEHLSHQLGMLQDCNHEKDNRCPFLPESSDFNRCSPQSEIPKWFTKQITRSSMKIFLPSNLYNKPDWIGFAISAIFSSHKNPTAARMKQGSGFSHMVICHLKTNLGCMNPLLYYGIREEHTIAFSTSKEEIMWLLELGEFIWISYVPGEPLKNMLQHCSRIEASFMSDWPGVIVQKCALQLLFQHDQVQFKQELKHCNNLILENRELVRKQQEDQKKRNEQYHADEGLQRKIFSNIDFEVILFPRVIDQSETDETETELDQSDLLVSHQL</sequence>
<dbReference type="InterPro" id="IPR045344">
    <property type="entry name" value="C-JID"/>
</dbReference>
<dbReference type="Gene3D" id="1.10.8.430">
    <property type="entry name" value="Helical domain of apoptotic protease-activating factors"/>
    <property type="match status" value="1"/>
</dbReference>
<dbReference type="Gene3D" id="3.80.10.10">
    <property type="entry name" value="Ribonuclease Inhibitor"/>
    <property type="match status" value="2"/>
</dbReference>
<dbReference type="Proteomes" id="UP001324115">
    <property type="component" value="Unassembled WGS sequence"/>
</dbReference>
<evidence type="ECO:0000256" key="2">
    <source>
        <dbReference type="ARBA" id="ARBA00022614"/>
    </source>
</evidence>
<evidence type="ECO:0000313" key="10">
    <source>
        <dbReference type="Proteomes" id="UP001324115"/>
    </source>
</evidence>
<keyword evidence="6" id="KW-0520">NAD</keyword>
<dbReference type="SMART" id="SM00369">
    <property type="entry name" value="LRR_TYP"/>
    <property type="match status" value="3"/>
</dbReference>
<dbReference type="InterPro" id="IPR000157">
    <property type="entry name" value="TIR_dom"/>
</dbReference>
<dbReference type="InterPro" id="IPR035897">
    <property type="entry name" value="Toll_tir_struct_dom_sf"/>
</dbReference>
<dbReference type="SMART" id="SM00255">
    <property type="entry name" value="TIR"/>
    <property type="match status" value="1"/>
</dbReference>
<dbReference type="InterPro" id="IPR027417">
    <property type="entry name" value="P-loop_NTPase"/>
</dbReference>
<dbReference type="InterPro" id="IPR002182">
    <property type="entry name" value="NB-ARC"/>
</dbReference>
<evidence type="ECO:0000256" key="7">
    <source>
        <dbReference type="ARBA" id="ARBA00047304"/>
    </source>
</evidence>
<dbReference type="Pfam" id="PF23282">
    <property type="entry name" value="WHD_ROQ1"/>
    <property type="match status" value="1"/>
</dbReference>